<feature type="transmembrane region" description="Helical" evidence="7">
    <location>
        <begin position="101"/>
        <end position="119"/>
    </location>
</feature>
<comment type="similarity">
    <text evidence="2">Belongs to the bacterial sugar transferase family.</text>
</comment>
<protein>
    <submittedName>
        <fullName evidence="9">Sugar transferase</fullName>
    </submittedName>
</protein>
<evidence type="ECO:0000256" key="5">
    <source>
        <dbReference type="ARBA" id="ARBA00022989"/>
    </source>
</evidence>
<evidence type="ECO:0000256" key="7">
    <source>
        <dbReference type="SAM" id="Phobius"/>
    </source>
</evidence>
<comment type="caution">
    <text evidence="9">The sequence shown here is derived from an EMBL/GenBank/DDBJ whole genome shotgun (WGS) entry which is preliminary data.</text>
</comment>
<evidence type="ECO:0000256" key="6">
    <source>
        <dbReference type="ARBA" id="ARBA00023136"/>
    </source>
</evidence>
<name>A0A951QRZ3_9CYAN</name>
<dbReference type="GO" id="GO:0016780">
    <property type="term" value="F:phosphotransferase activity, for other substituted phosphate groups"/>
    <property type="evidence" value="ECO:0007669"/>
    <property type="project" value="TreeGrafter"/>
</dbReference>
<feature type="transmembrane region" description="Helical" evidence="7">
    <location>
        <begin position="69"/>
        <end position="89"/>
    </location>
</feature>
<accession>A0A951QRZ3</accession>
<dbReference type="PANTHER" id="PTHR30576:SF10">
    <property type="entry name" value="SLL5057 PROTEIN"/>
    <property type="match status" value="1"/>
</dbReference>
<evidence type="ECO:0000256" key="3">
    <source>
        <dbReference type="ARBA" id="ARBA00022679"/>
    </source>
</evidence>
<dbReference type="NCBIfam" id="TIGR03025">
    <property type="entry name" value="EPS_sugtrans"/>
    <property type="match status" value="1"/>
</dbReference>
<gene>
    <name evidence="9" type="ORF">KME60_26990</name>
</gene>
<feature type="transmembrane region" description="Helical" evidence="7">
    <location>
        <begin position="290"/>
        <end position="311"/>
    </location>
</feature>
<keyword evidence="4 7" id="KW-0812">Transmembrane</keyword>
<keyword evidence="5 7" id="KW-1133">Transmembrane helix</keyword>
<evidence type="ECO:0000259" key="8">
    <source>
        <dbReference type="Pfam" id="PF02397"/>
    </source>
</evidence>
<organism evidence="9 10">
    <name type="scientific">Cyanomargarita calcarea GSE-NOS-MK-12-04C</name>
    <dbReference type="NCBI Taxonomy" id="2839659"/>
    <lineage>
        <taxon>Bacteria</taxon>
        <taxon>Bacillati</taxon>
        <taxon>Cyanobacteriota</taxon>
        <taxon>Cyanophyceae</taxon>
        <taxon>Nostocales</taxon>
        <taxon>Cyanomargaritaceae</taxon>
        <taxon>Cyanomargarita</taxon>
    </lineage>
</organism>
<dbReference type="InterPro" id="IPR003362">
    <property type="entry name" value="Bact_transf"/>
</dbReference>
<proteinExistence type="inferred from homology"/>
<dbReference type="AlphaFoldDB" id="A0A951QRZ3"/>
<dbReference type="Proteomes" id="UP000729701">
    <property type="component" value="Unassembled WGS sequence"/>
</dbReference>
<evidence type="ECO:0000256" key="1">
    <source>
        <dbReference type="ARBA" id="ARBA00004141"/>
    </source>
</evidence>
<comment type="subcellular location">
    <subcellularLocation>
        <location evidence="1">Membrane</location>
        <topology evidence="1">Multi-pass membrane protein</topology>
    </subcellularLocation>
</comment>
<evidence type="ECO:0000256" key="2">
    <source>
        <dbReference type="ARBA" id="ARBA00006464"/>
    </source>
</evidence>
<feature type="transmembrane region" description="Helical" evidence="7">
    <location>
        <begin position="30"/>
        <end position="49"/>
    </location>
</feature>
<dbReference type="Pfam" id="PF02397">
    <property type="entry name" value="Bac_transf"/>
    <property type="match status" value="1"/>
</dbReference>
<keyword evidence="6 7" id="KW-0472">Membrane</keyword>
<feature type="domain" description="Bacterial sugar transferase" evidence="8">
    <location>
        <begin position="285"/>
        <end position="474"/>
    </location>
</feature>
<dbReference type="GO" id="GO:0016020">
    <property type="term" value="C:membrane"/>
    <property type="evidence" value="ECO:0007669"/>
    <property type="project" value="UniProtKB-SubCell"/>
</dbReference>
<reference evidence="9" key="2">
    <citation type="journal article" date="2022" name="Microbiol. Resour. Announc.">
        <title>Metagenome Sequencing to Explore Phylogenomics of Terrestrial Cyanobacteria.</title>
        <authorList>
            <person name="Ward R.D."/>
            <person name="Stajich J.E."/>
            <person name="Johansen J.R."/>
            <person name="Huntemann M."/>
            <person name="Clum A."/>
            <person name="Foster B."/>
            <person name="Foster B."/>
            <person name="Roux S."/>
            <person name="Palaniappan K."/>
            <person name="Varghese N."/>
            <person name="Mukherjee S."/>
            <person name="Reddy T.B.K."/>
            <person name="Daum C."/>
            <person name="Copeland A."/>
            <person name="Chen I.A."/>
            <person name="Ivanova N.N."/>
            <person name="Kyrpides N.C."/>
            <person name="Shapiro N."/>
            <person name="Eloe-Fadrosh E.A."/>
            <person name="Pietrasiak N."/>
        </authorList>
    </citation>
    <scope>NUCLEOTIDE SEQUENCE</scope>
    <source>
        <strain evidence="9">GSE-NOS-MK-12-04C</strain>
    </source>
</reference>
<evidence type="ECO:0000256" key="4">
    <source>
        <dbReference type="ARBA" id="ARBA00022692"/>
    </source>
</evidence>
<keyword evidence="3 9" id="KW-0808">Transferase</keyword>
<evidence type="ECO:0000313" key="10">
    <source>
        <dbReference type="Proteomes" id="UP000729701"/>
    </source>
</evidence>
<reference evidence="9" key="1">
    <citation type="submission" date="2021-05" db="EMBL/GenBank/DDBJ databases">
        <authorList>
            <person name="Pietrasiak N."/>
            <person name="Ward R."/>
            <person name="Stajich J.E."/>
            <person name="Kurbessoian T."/>
        </authorList>
    </citation>
    <scope>NUCLEOTIDE SEQUENCE</scope>
    <source>
        <strain evidence="9">GSE-NOS-MK-12-04C</strain>
    </source>
</reference>
<feature type="transmembrane region" description="Helical" evidence="7">
    <location>
        <begin position="125"/>
        <end position="147"/>
    </location>
</feature>
<dbReference type="InterPro" id="IPR017475">
    <property type="entry name" value="EPS_sugar_tfrase"/>
</dbReference>
<evidence type="ECO:0000313" key="9">
    <source>
        <dbReference type="EMBL" id="MBW4670970.1"/>
    </source>
</evidence>
<sequence>MQFITDFSTTTNLDLRAPSLTQLRKRIGIYWLRIITLISLDVIALFFGCKIAENLTNSSLFPLEVEEKYLWLLPVIAFQISLIAVQGLYKGGDSRRDYLNLGKTISFSYFLVLIFDFLYQPGYSLSSLTFVLSWLLSVSLACVGRFATDTGVMKLRKQGAITCPIFLICHPEDREKASKLLEKENCYNLVGWADVNAISTDKYNLEATVKEINRLNVAEVFVCSWQSIDSRMFLYWQLRNAGVILHILPIELKAIEQKLELKMLGGIPVLNFSPPVITGSDFWIKRCFDFCSASIFVVLASPIYLLIALTIKLNSPGPVFYQQTRIGLHGRPFKVWKFRTMVQNADKLQKELEASNEMKDGVLFKIKEDPRITSIGKFLRRYSLDELPQLFNVIFGQMSLVGPRPLPVRDVEKFSQHHFIREEILPGITGFWQVSGRSDITDFEKVIRLDVTYMENWSLWLDVQILLQTIKVVFTNKGAY</sequence>
<dbReference type="EMBL" id="JAHHGZ010000037">
    <property type="protein sequence ID" value="MBW4670970.1"/>
    <property type="molecule type" value="Genomic_DNA"/>
</dbReference>
<dbReference type="PANTHER" id="PTHR30576">
    <property type="entry name" value="COLANIC BIOSYNTHESIS UDP-GLUCOSE LIPID CARRIER TRANSFERASE"/>
    <property type="match status" value="1"/>
</dbReference>